<protein>
    <submittedName>
        <fullName evidence="1">Uncharacterized protein</fullName>
    </submittedName>
</protein>
<dbReference type="Proteomes" id="UP000830158">
    <property type="component" value="Chromosome"/>
</dbReference>
<proteinExistence type="predicted"/>
<reference evidence="1" key="1">
    <citation type="submission" date="2022-01" db="EMBL/GenBank/DDBJ databases">
        <title>PSI-footprinting approach for the identification of protein synthesis inhibitor producers.</title>
        <authorList>
            <person name="Handel F."/>
            <person name="Kulik A."/>
            <person name="Wex K.W."/>
            <person name="Berscheid A."/>
            <person name="Saur J.S."/>
            <person name="Winkler A."/>
            <person name="Wibberg D."/>
            <person name="Kalinowski J."/>
            <person name="Broetz-Oesterhelt H."/>
            <person name="Mast Y."/>
        </authorList>
    </citation>
    <scope>NUCLEOTIDE SEQUENCE</scope>
    <source>
        <strain evidence="1">KNN 49.3e</strain>
    </source>
</reference>
<gene>
    <name evidence="1" type="ORF">L1857_26225</name>
</gene>
<sequence length="92" mass="10179">MLEFVNDKVQGMFFGKMYTLEVCDKVHTVVAHILIPVAPLSYVHRESIDYAFLAINTMIAQSEGLVTELVDGYGGQHFAFTSFAADLLAMCS</sequence>
<dbReference type="EMBL" id="CP091196">
    <property type="protein sequence ID" value="UQS26060.1"/>
    <property type="molecule type" value="Genomic_DNA"/>
</dbReference>
<organism evidence="1 2">
    <name type="scientific">Amycolatopsis thermalba</name>
    <dbReference type="NCBI Taxonomy" id="944492"/>
    <lineage>
        <taxon>Bacteria</taxon>
        <taxon>Bacillati</taxon>
        <taxon>Actinomycetota</taxon>
        <taxon>Actinomycetes</taxon>
        <taxon>Pseudonocardiales</taxon>
        <taxon>Pseudonocardiaceae</taxon>
        <taxon>Amycolatopsis</taxon>
    </lineage>
</organism>
<name>A0ABY4P121_9PSEU</name>
<accession>A0ABY4P121</accession>
<evidence type="ECO:0000313" key="1">
    <source>
        <dbReference type="EMBL" id="UQS26060.1"/>
    </source>
</evidence>
<dbReference type="RefSeq" id="WP_116111112.1">
    <property type="nucleotide sequence ID" value="NZ_CP091196.1"/>
</dbReference>
<evidence type="ECO:0000313" key="2">
    <source>
        <dbReference type="Proteomes" id="UP000830158"/>
    </source>
</evidence>
<keyword evidence="2" id="KW-1185">Reference proteome</keyword>